<dbReference type="PROSITE" id="PS50930">
    <property type="entry name" value="HTH_LYTTR"/>
    <property type="match status" value="1"/>
</dbReference>
<evidence type="ECO:0000259" key="1">
    <source>
        <dbReference type="PROSITE" id="PS50930"/>
    </source>
</evidence>
<sequence length="148" mass="17144">MKVIFGTDASLEKRLAKIITNPAEQADWSKIEHALRGMEQKIVVLNAKNGRSVEVARSTIAVMQSEDRMCSVRLITGEMFLLNKRLKYVEDDLDPAEFLKINNQTIINTRYIQEFFSTEHARVKVVLEDQSSYFVSRHYMKSFRGKIQ</sequence>
<organism evidence="2 3">
    <name type="scientific">Paenibacillus aurantiacus</name>
    <dbReference type="NCBI Taxonomy" id="1936118"/>
    <lineage>
        <taxon>Bacteria</taxon>
        <taxon>Bacillati</taxon>
        <taxon>Bacillota</taxon>
        <taxon>Bacilli</taxon>
        <taxon>Bacillales</taxon>
        <taxon>Paenibacillaceae</taxon>
        <taxon>Paenibacillus</taxon>
    </lineage>
</organism>
<protein>
    <submittedName>
        <fullName evidence="2">LytTR family DNA-binding domain-containing protein</fullName>
    </submittedName>
</protein>
<dbReference type="PANTHER" id="PTHR37299">
    <property type="entry name" value="TRANSCRIPTIONAL REGULATOR-RELATED"/>
    <property type="match status" value="1"/>
</dbReference>
<dbReference type="InterPro" id="IPR007492">
    <property type="entry name" value="LytTR_DNA-bd_dom"/>
</dbReference>
<dbReference type="Pfam" id="PF04397">
    <property type="entry name" value="LytTR"/>
    <property type="match status" value="1"/>
</dbReference>
<dbReference type="InterPro" id="IPR046947">
    <property type="entry name" value="LytR-like"/>
</dbReference>
<reference evidence="2 3" key="1">
    <citation type="submission" date="2024-09" db="EMBL/GenBank/DDBJ databases">
        <authorList>
            <person name="Sun Q."/>
            <person name="Mori K."/>
        </authorList>
    </citation>
    <scope>NUCLEOTIDE SEQUENCE [LARGE SCALE GENOMIC DNA]</scope>
    <source>
        <strain evidence="2 3">TISTR 2452</strain>
    </source>
</reference>
<feature type="domain" description="HTH LytTR-type" evidence="1">
    <location>
        <begin position="45"/>
        <end position="148"/>
    </location>
</feature>
<dbReference type="EMBL" id="JBHMDO010000022">
    <property type="protein sequence ID" value="MFB9326815.1"/>
    <property type="molecule type" value="Genomic_DNA"/>
</dbReference>
<keyword evidence="3" id="KW-1185">Reference proteome</keyword>
<name>A0ABV5KNL9_9BACL</name>
<gene>
    <name evidence="2" type="ORF">ACFFSY_12890</name>
</gene>
<proteinExistence type="predicted"/>
<dbReference type="GO" id="GO:0003677">
    <property type="term" value="F:DNA binding"/>
    <property type="evidence" value="ECO:0007669"/>
    <property type="project" value="UniProtKB-KW"/>
</dbReference>
<keyword evidence="2" id="KW-0238">DNA-binding</keyword>
<comment type="caution">
    <text evidence="2">The sequence shown here is derived from an EMBL/GenBank/DDBJ whole genome shotgun (WGS) entry which is preliminary data.</text>
</comment>
<evidence type="ECO:0000313" key="2">
    <source>
        <dbReference type="EMBL" id="MFB9326815.1"/>
    </source>
</evidence>
<dbReference type="RefSeq" id="WP_377494456.1">
    <property type="nucleotide sequence ID" value="NZ_JBHMDO010000022.1"/>
</dbReference>
<dbReference type="Proteomes" id="UP001589747">
    <property type="component" value="Unassembled WGS sequence"/>
</dbReference>
<accession>A0ABV5KNL9</accession>
<evidence type="ECO:0000313" key="3">
    <source>
        <dbReference type="Proteomes" id="UP001589747"/>
    </source>
</evidence>
<dbReference type="SMART" id="SM00850">
    <property type="entry name" value="LytTR"/>
    <property type="match status" value="1"/>
</dbReference>
<dbReference type="Gene3D" id="2.40.50.1020">
    <property type="entry name" value="LytTr DNA-binding domain"/>
    <property type="match status" value="1"/>
</dbReference>
<dbReference type="PANTHER" id="PTHR37299:SF1">
    <property type="entry name" value="STAGE 0 SPORULATION PROTEIN A HOMOLOG"/>
    <property type="match status" value="1"/>
</dbReference>